<dbReference type="SUPFAM" id="SSF53474">
    <property type="entry name" value="alpha/beta-Hydrolases"/>
    <property type="match status" value="1"/>
</dbReference>
<protein>
    <recommendedName>
        <fullName evidence="1">Dienelactone hydrolase domain-containing protein</fullName>
    </recommendedName>
</protein>
<dbReference type="eggNOG" id="COG0412">
    <property type="taxonomic scope" value="Bacteria"/>
</dbReference>
<reference evidence="2 3" key="1">
    <citation type="journal article" date="2011" name="PLoS Pathog.">
        <title>Salmonella bongori provides insights into the evolution of the Salmonellae.</title>
        <authorList>
            <person name="Fookes M."/>
            <person name="Schroeder G.N."/>
            <person name="Langridge G.C."/>
            <person name="Blondel C.J."/>
            <person name="Mammina C."/>
            <person name="Connor T.R."/>
            <person name="Seth-Smith H."/>
            <person name="Vernikos G.S."/>
            <person name="Robinson K.S."/>
            <person name="Sanders M."/>
            <person name="Petty N.K."/>
            <person name="Kingsley R.A."/>
            <person name="Baumler A.J."/>
            <person name="Nuccio S.P."/>
            <person name="Contreras I."/>
            <person name="Santiviago C.A."/>
            <person name="Maskell D."/>
            <person name="Barrow P."/>
            <person name="Humphrey T."/>
            <person name="Nastasi A."/>
            <person name="Roberts M."/>
            <person name="Frankel G."/>
            <person name="Parkhill J."/>
            <person name="Dougan G."/>
            <person name="Thomson N.R."/>
        </authorList>
    </citation>
    <scope>NUCLEOTIDE SEQUENCE [LARGE SCALE GENOMIC DNA]</scope>
    <source>
        <strain evidence="3">ATCC 43975 / DSM 13772 / NCTC 12419</strain>
    </source>
</reference>
<dbReference type="KEGG" id="sbg:SBG_3922"/>
<dbReference type="RefSeq" id="WP_000594818.1">
    <property type="nucleotide sequence ID" value="NC_015761.1"/>
</dbReference>
<dbReference type="InterPro" id="IPR051049">
    <property type="entry name" value="Dienelactone_hydrolase-like"/>
</dbReference>
<evidence type="ECO:0000313" key="3">
    <source>
        <dbReference type="Proteomes" id="UP000000289"/>
    </source>
</evidence>
<name>A0A0K0HHL0_SALBC</name>
<dbReference type="InterPro" id="IPR029058">
    <property type="entry name" value="AB_hydrolase_fold"/>
</dbReference>
<evidence type="ECO:0000259" key="1">
    <source>
        <dbReference type="Pfam" id="PF01738"/>
    </source>
</evidence>
<dbReference type="PANTHER" id="PTHR46623:SF6">
    <property type="entry name" value="ALPHA_BETA-HYDROLASES SUPERFAMILY PROTEIN"/>
    <property type="match status" value="1"/>
</dbReference>
<dbReference type="EMBL" id="FR877557">
    <property type="protein sequence ID" value="CCC32965.1"/>
    <property type="molecule type" value="Genomic_DNA"/>
</dbReference>
<organism evidence="2 3">
    <name type="scientific">Salmonella bongori (strain ATCC 43975 / DSM 13772 / NCTC 12419)</name>
    <dbReference type="NCBI Taxonomy" id="218493"/>
    <lineage>
        <taxon>Bacteria</taxon>
        <taxon>Pseudomonadati</taxon>
        <taxon>Pseudomonadota</taxon>
        <taxon>Gammaproteobacteria</taxon>
        <taxon>Enterobacterales</taxon>
        <taxon>Enterobacteriaceae</taxon>
        <taxon>Salmonella</taxon>
    </lineage>
</organism>
<sequence length="218" mass="24303">MIKNTMMSAPDISRSCNVSCLSGRNCRAAIILHEIYGINAHIRRAGNEWLARGFDIYTPPLFPHHAPFRYEQQEEAYRHFSENRGFDPAAVITLLNKLRAQYETLIVVGYSVGATLAWLSAASGLCDGVICYYGSRIRQYAHLAPLCPALVIIARYEPAFDPLVLHQILEKHPGVECKMYEAWHGFCDADSATFDAVLSHQARDEVAAFISDIASARA</sequence>
<dbReference type="InterPro" id="IPR002925">
    <property type="entry name" value="Dienelactn_hydro"/>
</dbReference>
<dbReference type="Gene3D" id="3.40.50.1820">
    <property type="entry name" value="alpha/beta hydrolase"/>
    <property type="match status" value="1"/>
</dbReference>
<dbReference type="GO" id="GO:0016787">
    <property type="term" value="F:hydrolase activity"/>
    <property type="evidence" value="ECO:0007669"/>
    <property type="project" value="InterPro"/>
</dbReference>
<feature type="domain" description="Dienelactone hydrolase" evidence="1">
    <location>
        <begin position="27"/>
        <end position="199"/>
    </location>
</feature>
<dbReference type="Pfam" id="PF01738">
    <property type="entry name" value="DLH"/>
    <property type="match status" value="1"/>
</dbReference>
<dbReference type="GeneID" id="44982986"/>
<dbReference type="Proteomes" id="UP000000289">
    <property type="component" value="Chromosome"/>
</dbReference>
<accession>A0A0K0HHL0</accession>
<dbReference type="PANTHER" id="PTHR46623">
    <property type="entry name" value="CARBOXYMETHYLENEBUTENOLIDASE-RELATED"/>
    <property type="match status" value="1"/>
</dbReference>
<gene>
    <name evidence="2" type="ordered locus">SBG_3922</name>
</gene>
<evidence type="ECO:0000313" key="2">
    <source>
        <dbReference type="EMBL" id="CCC32965.1"/>
    </source>
</evidence>
<proteinExistence type="predicted"/>
<dbReference type="AlphaFoldDB" id="A0A0K0HHL0"/>